<comment type="caution">
    <text evidence="5">The sequence shown here is derived from an EMBL/GenBank/DDBJ whole genome shotgun (WGS) entry which is preliminary data.</text>
</comment>
<feature type="domain" description="BZIP" evidence="4">
    <location>
        <begin position="59"/>
        <end position="73"/>
    </location>
</feature>
<protein>
    <recommendedName>
        <fullName evidence="4">BZIP domain-containing protein</fullName>
    </recommendedName>
</protein>
<dbReference type="Gene3D" id="1.20.5.170">
    <property type="match status" value="1"/>
</dbReference>
<sequence>MAAKKMSIDSKPTPRHESEDSAASTPEGEPNPVTPVATVPAQPKRKGGRKPLYATSEERKQRNRQAQAAFRERRTEYIKQLEAAIAVHEGNLDSLQTAHRNAADECLMLRYKNSLLERILLEKGIDVNVELQAKNGSPILGPTHMPQNMAQPAQFHRPVMNRVRKSVSSLAPKVEASNTAMAGVKTETSPQTRPMHSPINAGSAFASTMENVPGGRSQMPAILTEMSGQPLMDRRSGSVSSGGNLYATSTFHGHLDQLEHEYDHNGDMMQDSELDNGTHNEPFPHTFDGGDSMMVSATSATATSATASHQAPASAPGFSSMSQLLEQNLDWDPFGLSASMNFPPQQIPFEHPGTLR</sequence>
<evidence type="ECO:0000259" key="4">
    <source>
        <dbReference type="PROSITE" id="PS00036"/>
    </source>
</evidence>
<comment type="subcellular location">
    <subcellularLocation>
        <location evidence="1">Nucleus</location>
    </subcellularLocation>
</comment>
<keyword evidence="2" id="KW-0539">Nucleus</keyword>
<dbReference type="SUPFAM" id="SSF57959">
    <property type="entry name" value="Leucine zipper domain"/>
    <property type="match status" value="1"/>
</dbReference>
<dbReference type="PANTHER" id="PTHR40621:SF9">
    <property type="entry name" value="MEAB PROTEIN"/>
    <property type="match status" value="1"/>
</dbReference>
<feature type="region of interest" description="Disordered" evidence="3">
    <location>
        <begin position="299"/>
        <end position="318"/>
    </location>
</feature>
<evidence type="ECO:0000256" key="1">
    <source>
        <dbReference type="ARBA" id="ARBA00004123"/>
    </source>
</evidence>
<dbReference type="EMBL" id="MRVG01000004">
    <property type="protein sequence ID" value="PMB69440.1"/>
    <property type="molecule type" value="Genomic_DNA"/>
</dbReference>
<dbReference type="InterPro" id="IPR050936">
    <property type="entry name" value="AP-1-like"/>
</dbReference>
<evidence type="ECO:0000313" key="6">
    <source>
        <dbReference type="Proteomes" id="UP000235728"/>
    </source>
</evidence>
<proteinExistence type="predicted"/>
<feature type="compositionally biased region" description="Low complexity" evidence="3">
    <location>
        <begin position="299"/>
        <end position="315"/>
    </location>
</feature>
<feature type="compositionally biased region" description="Basic and acidic residues" evidence="3">
    <location>
        <begin position="1"/>
        <end position="19"/>
    </location>
</feature>
<dbReference type="SMART" id="SM00338">
    <property type="entry name" value="BRLZ"/>
    <property type="match status" value="1"/>
</dbReference>
<dbReference type="Pfam" id="PF00170">
    <property type="entry name" value="bZIP_1"/>
    <property type="match status" value="1"/>
</dbReference>
<organism evidence="5 6">
    <name type="scientific">Beauveria bassiana</name>
    <name type="common">White muscardine disease fungus</name>
    <name type="synonym">Tritirachium shiotae</name>
    <dbReference type="NCBI Taxonomy" id="176275"/>
    <lineage>
        <taxon>Eukaryota</taxon>
        <taxon>Fungi</taxon>
        <taxon>Dikarya</taxon>
        <taxon>Ascomycota</taxon>
        <taxon>Pezizomycotina</taxon>
        <taxon>Sordariomycetes</taxon>
        <taxon>Hypocreomycetidae</taxon>
        <taxon>Hypocreales</taxon>
        <taxon>Cordycipitaceae</taxon>
        <taxon>Beauveria</taxon>
    </lineage>
</organism>
<evidence type="ECO:0000256" key="3">
    <source>
        <dbReference type="SAM" id="MobiDB-lite"/>
    </source>
</evidence>
<dbReference type="PANTHER" id="PTHR40621">
    <property type="entry name" value="TRANSCRIPTION FACTOR KAPC-RELATED"/>
    <property type="match status" value="1"/>
</dbReference>
<dbReference type="OMA" id="LDTDPFG"/>
<dbReference type="InterPro" id="IPR046347">
    <property type="entry name" value="bZIP_sf"/>
</dbReference>
<accession>A0A2N6NQ84</accession>
<dbReference type="InterPro" id="IPR004827">
    <property type="entry name" value="bZIP"/>
</dbReference>
<dbReference type="GO" id="GO:0000976">
    <property type="term" value="F:transcription cis-regulatory region binding"/>
    <property type="evidence" value="ECO:0007669"/>
    <property type="project" value="InterPro"/>
</dbReference>
<feature type="region of interest" description="Disordered" evidence="3">
    <location>
        <begin position="1"/>
        <end position="68"/>
    </location>
</feature>
<dbReference type="GO" id="GO:0001228">
    <property type="term" value="F:DNA-binding transcription activator activity, RNA polymerase II-specific"/>
    <property type="evidence" value="ECO:0007669"/>
    <property type="project" value="TreeGrafter"/>
</dbReference>
<dbReference type="AlphaFoldDB" id="A0A2N6NQ84"/>
<evidence type="ECO:0000313" key="5">
    <source>
        <dbReference type="EMBL" id="PMB69440.1"/>
    </source>
</evidence>
<dbReference type="CDD" id="cd14688">
    <property type="entry name" value="bZIP_YAP"/>
    <property type="match status" value="1"/>
</dbReference>
<dbReference type="PROSITE" id="PS00036">
    <property type="entry name" value="BZIP_BASIC"/>
    <property type="match status" value="1"/>
</dbReference>
<evidence type="ECO:0000256" key="2">
    <source>
        <dbReference type="ARBA" id="ARBA00023242"/>
    </source>
</evidence>
<name>A0A2N6NQ84_BEABA</name>
<gene>
    <name evidence="5" type="ORF">BM221_004084</name>
</gene>
<dbReference type="Proteomes" id="UP000235728">
    <property type="component" value="Unassembled WGS sequence"/>
</dbReference>
<reference evidence="5 6" key="1">
    <citation type="journal article" date="2016" name="Appl. Microbiol. Biotechnol.">
        <title>Characterization of T-DNA insertion mutants with decreased virulence in the entomopathogenic fungus Beauveria bassiana JEF-007.</title>
        <authorList>
            <person name="Kim S."/>
            <person name="Lee S.J."/>
            <person name="Nai Y.S."/>
            <person name="Yu J.S."/>
            <person name="Lee M.R."/>
            <person name="Yang Y.T."/>
            <person name="Kim J.S."/>
        </authorList>
    </citation>
    <scope>NUCLEOTIDE SEQUENCE [LARGE SCALE GENOMIC DNA]</scope>
    <source>
        <strain evidence="5 6">JEF-007</strain>
    </source>
</reference>
<dbReference type="GO" id="GO:0090575">
    <property type="term" value="C:RNA polymerase II transcription regulator complex"/>
    <property type="evidence" value="ECO:0007669"/>
    <property type="project" value="TreeGrafter"/>
</dbReference>